<evidence type="ECO:0000313" key="4">
    <source>
        <dbReference type="Proteomes" id="UP000199071"/>
    </source>
</evidence>
<dbReference type="Gene3D" id="3.40.50.2020">
    <property type="match status" value="1"/>
</dbReference>
<evidence type="ECO:0000256" key="1">
    <source>
        <dbReference type="ARBA" id="ARBA00008007"/>
    </source>
</evidence>
<accession>A0A1G6AKE5</accession>
<dbReference type="InterPro" id="IPR051910">
    <property type="entry name" value="ComF/GntX_DNA_util-trans"/>
</dbReference>
<feature type="domain" description="Phosphoribosyltransferase" evidence="2">
    <location>
        <begin position="105"/>
        <end position="198"/>
    </location>
</feature>
<keyword evidence="4" id="KW-1185">Reference proteome</keyword>
<evidence type="ECO:0000313" key="3">
    <source>
        <dbReference type="EMBL" id="SDB08882.1"/>
    </source>
</evidence>
<dbReference type="InterPro" id="IPR029057">
    <property type="entry name" value="PRTase-like"/>
</dbReference>
<dbReference type="InterPro" id="IPR000836">
    <property type="entry name" value="PRTase_dom"/>
</dbReference>
<dbReference type="Pfam" id="PF00156">
    <property type="entry name" value="Pribosyltran"/>
    <property type="match status" value="1"/>
</dbReference>
<evidence type="ECO:0000259" key="2">
    <source>
        <dbReference type="Pfam" id="PF00156"/>
    </source>
</evidence>
<gene>
    <name evidence="3" type="ORF">SAMN02982931_00776</name>
</gene>
<dbReference type="STRING" id="665467.SAMN02982931_00776"/>
<dbReference type="PANTHER" id="PTHR47505">
    <property type="entry name" value="DNA UTILIZATION PROTEIN YHGH"/>
    <property type="match status" value="1"/>
</dbReference>
<dbReference type="AlphaFoldDB" id="A0A1G6AKE5"/>
<sequence length="205" mass="22532">MRLIEKPYCARLGLPFAYDLGPNALSAEAIAEPPPFDRLRAVARFDTVARSLVHGLKYRDRTELARWMGAWMARAGGDVIAEADFILPVPLHRWRLWLRRFNQSAALAAVVAASADKPFVPMALKRVRATAQQVGLSANERDRNVRGAFQVPADYKPIVAGRRVLLVDDVYTTGATARAVTRALLRAGASGVDVLVFARVVRDGI</sequence>
<dbReference type="Proteomes" id="UP000199071">
    <property type="component" value="Unassembled WGS sequence"/>
</dbReference>
<dbReference type="PANTHER" id="PTHR47505:SF1">
    <property type="entry name" value="DNA UTILIZATION PROTEIN YHGH"/>
    <property type="match status" value="1"/>
</dbReference>
<reference evidence="3 4" key="1">
    <citation type="submission" date="2016-10" db="EMBL/GenBank/DDBJ databases">
        <authorList>
            <person name="de Groot N.N."/>
        </authorList>
    </citation>
    <scope>NUCLEOTIDE SEQUENCE [LARGE SCALE GENOMIC DNA]</scope>
    <source>
        <strain evidence="3 4">ATCC 35022</strain>
    </source>
</reference>
<proteinExistence type="inferred from homology"/>
<organism evidence="3 4">
    <name type="scientific">Bauldia litoralis</name>
    <dbReference type="NCBI Taxonomy" id="665467"/>
    <lineage>
        <taxon>Bacteria</taxon>
        <taxon>Pseudomonadati</taxon>
        <taxon>Pseudomonadota</taxon>
        <taxon>Alphaproteobacteria</taxon>
        <taxon>Hyphomicrobiales</taxon>
        <taxon>Kaistiaceae</taxon>
        <taxon>Bauldia</taxon>
    </lineage>
</organism>
<dbReference type="SUPFAM" id="SSF53271">
    <property type="entry name" value="PRTase-like"/>
    <property type="match status" value="1"/>
</dbReference>
<dbReference type="CDD" id="cd06223">
    <property type="entry name" value="PRTases_typeI"/>
    <property type="match status" value="1"/>
</dbReference>
<dbReference type="EMBL" id="FMXQ01000001">
    <property type="protein sequence ID" value="SDB08882.1"/>
    <property type="molecule type" value="Genomic_DNA"/>
</dbReference>
<comment type="similarity">
    <text evidence="1">Belongs to the ComF/GntX family.</text>
</comment>
<name>A0A1G6AKE5_9HYPH</name>
<protein>
    <submittedName>
        <fullName evidence="3">ComF family protein</fullName>
    </submittedName>
</protein>